<keyword evidence="1" id="KW-1133">Transmembrane helix</keyword>
<name>A0ABR6KPJ1_9BACT</name>
<keyword evidence="1" id="KW-0472">Membrane</keyword>
<gene>
    <name evidence="2" type="ORF">GGQ57_003334</name>
</gene>
<sequence length="151" mass="16795">MKEAIGVDMRGRNLFVSVVLLVVLLPGCSAGWRRVQHREIKGELHSLHNDSMLLRKLYQASRNKVIGIEHVVFDSCRSDGVQSVTRVAIKEQGKVEAESVVSSGSADERRSVDTESFQGNSVAKFSFSNWVVGVMLLVCSLCICIIFRKQK</sequence>
<evidence type="ECO:0008006" key="4">
    <source>
        <dbReference type="Google" id="ProtNLM"/>
    </source>
</evidence>
<keyword evidence="3" id="KW-1185">Reference proteome</keyword>
<evidence type="ECO:0000256" key="1">
    <source>
        <dbReference type="SAM" id="Phobius"/>
    </source>
</evidence>
<proteinExistence type="predicted"/>
<dbReference type="Proteomes" id="UP000533637">
    <property type="component" value="Unassembled WGS sequence"/>
</dbReference>
<evidence type="ECO:0000313" key="2">
    <source>
        <dbReference type="EMBL" id="MBB4623422.1"/>
    </source>
</evidence>
<protein>
    <recommendedName>
        <fullName evidence="4">Lipoprotein</fullName>
    </recommendedName>
</protein>
<evidence type="ECO:0000313" key="3">
    <source>
        <dbReference type="Proteomes" id="UP000533637"/>
    </source>
</evidence>
<keyword evidence="1" id="KW-0812">Transmembrane</keyword>
<dbReference type="RefSeq" id="WP_221267802.1">
    <property type="nucleotide sequence ID" value="NZ_BMPB01000007.1"/>
</dbReference>
<comment type="caution">
    <text evidence="2">The sequence shown here is derived from an EMBL/GenBank/DDBJ whole genome shotgun (WGS) entry which is preliminary data.</text>
</comment>
<feature type="transmembrane region" description="Helical" evidence="1">
    <location>
        <begin position="127"/>
        <end position="147"/>
    </location>
</feature>
<organism evidence="2 3">
    <name type="scientific">Parabacteroides faecis</name>
    <dbReference type="NCBI Taxonomy" id="1217282"/>
    <lineage>
        <taxon>Bacteria</taxon>
        <taxon>Pseudomonadati</taxon>
        <taxon>Bacteroidota</taxon>
        <taxon>Bacteroidia</taxon>
        <taxon>Bacteroidales</taxon>
        <taxon>Tannerellaceae</taxon>
        <taxon>Parabacteroides</taxon>
    </lineage>
</organism>
<accession>A0ABR6KPJ1</accession>
<dbReference type="EMBL" id="JACHOC010000006">
    <property type="protein sequence ID" value="MBB4623422.1"/>
    <property type="molecule type" value="Genomic_DNA"/>
</dbReference>
<reference evidence="2 3" key="1">
    <citation type="submission" date="2020-08" db="EMBL/GenBank/DDBJ databases">
        <title>Genomic Encyclopedia of Type Strains, Phase IV (KMG-IV): sequencing the most valuable type-strain genomes for metagenomic binning, comparative biology and taxonomic classification.</title>
        <authorList>
            <person name="Goeker M."/>
        </authorList>
    </citation>
    <scope>NUCLEOTIDE SEQUENCE [LARGE SCALE GENOMIC DNA]</scope>
    <source>
        <strain evidence="2 3">DSM 102983</strain>
    </source>
</reference>